<organism evidence="2 3">
    <name type="scientific">Niabella digestorum</name>
    <dbReference type="NCBI Taxonomy" id="3117701"/>
    <lineage>
        <taxon>Bacteria</taxon>
        <taxon>Pseudomonadati</taxon>
        <taxon>Bacteroidota</taxon>
        <taxon>Chitinophagia</taxon>
        <taxon>Chitinophagales</taxon>
        <taxon>Chitinophagaceae</taxon>
        <taxon>Niabella</taxon>
    </lineage>
</organism>
<evidence type="ECO:0008006" key="4">
    <source>
        <dbReference type="Google" id="ProtNLM"/>
    </source>
</evidence>
<gene>
    <name evidence="2" type="ORF">V2H41_04780</name>
</gene>
<accession>A0ABU7RF27</accession>
<feature type="transmembrane region" description="Helical" evidence="1">
    <location>
        <begin position="119"/>
        <end position="139"/>
    </location>
</feature>
<evidence type="ECO:0000313" key="2">
    <source>
        <dbReference type="EMBL" id="MEE6186583.1"/>
    </source>
</evidence>
<keyword evidence="1" id="KW-0472">Membrane</keyword>
<keyword evidence="3" id="KW-1185">Reference proteome</keyword>
<proteinExistence type="predicted"/>
<sequence>MDILRNRTYLISILLLLSIDIVLIVLNVRHPHETHSENTPYDITKEYSYGGYFQYCKQLITVAAILTLSWSRKEKKYLTWLLIPAFLLLEDIFHIHHYLGHFFYNVFGMTSGQQGLTLMKAFAAVFLSFIVFVPCHEAYKRGDIVFKNHCLKALVLLLLFLFCDIVLNQAYQWAAVNNKLNYDNVVDILIHGGSMITASLLAGYMISIALKKIV</sequence>
<dbReference type="Proteomes" id="UP001357452">
    <property type="component" value="Unassembled WGS sequence"/>
</dbReference>
<feature type="transmembrane region" description="Helical" evidence="1">
    <location>
        <begin position="9"/>
        <end position="29"/>
    </location>
</feature>
<protein>
    <recommendedName>
        <fullName evidence="4">DUF4267 domain-containing protein</fullName>
    </recommendedName>
</protein>
<feature type="transmembrane region" description="Helical" evidence="1">
    <location>
        <begin position="151"/>
        <end position="168"/>
    </location>
</feature>
<evidence type="ECO:0000313" key="3">
    <source>
        <dbReference type="Proteomes" id="UP001357452"/>
    </source>
</evidence>
<feature type="transmembrane region" description="Helical" evidence="1">
    <location>
        <begin position="49"/>
        <end position="70"/>
    </location>
</feature>
<dbReference type="EMBL" id="JAZGLY010000002">
    <property type="protein sequence ID" value="MEE6186583.1"/>
    <property type="molecule type" value="Genomic_DNA"/>
</dbReference>
<evidence type="ECO:0000256" key="1">
    <source>
        <dbReference type="SAM" id="Phobius"/>
    </source>
</evidence>
<feature type="transmembrane region" description="Helical" evidence="1">
    <location>
        <begin position="188"/>
        <end position="210"/>
    </location>
</feature>
<comment type="caution">
    <text evidence="2">The sequence shown here is derived from an EMBL/GenBank/DDBJ whole genome shotgun (WGS) entry which is preliminary data.</text>
</comment>
<keyword evidence="1" id="KW-0812">Transmembrane</keyword>
<name>A0ABU7RF27_9BACT</name>
<dbReference type="RefSeq" id="WP_330973990.1">
    <property type="nucleotide sequence ID" value="NZ_JAZGLY010000002.1"/>
</dbReference>
<keyword evidence="1" id="KW-1133">Transmembrane helix</keyword>
<feature type="transmembrane region" description="Helical" evidence="1">
    <location>
        <begin position="77"/>
        <end position="99"/>
    </location>
</feature>
<reference evidence="2 3" key="1">
    <citation type="submission" date="2024-01" db="EMBL/GenBank/DDBJ databases">
        <title>Niabella digestum sp. nov., isolated from waste digestion system.</title>
        <authorList>
            <person name="Zhang L."/>
        </authorList>
    </citation>
    <scope>NUCLEOTIDE SEQUENCE [LARGE SCALE GENOMIC DNA]</scope>
    <source>
        <strain evidence="2 3">A18</strain>
    </source>
</reference>